<reference evidence="1 2" key="1">
    <citation type="journal article" date="2018" name="Nat. Ecol. Evol.">
        <title>Pezizomycetes genomes reveal the molecular basis of ectomycorrhizal truffle lifestyle.</title>
        <authorList>
            <person name="Murat C."/>
            <person name="Payen T."/>
            <person name="Noel B."/>
            <person name="Kuo A."/>
            <person name="Morin E."/>
            <person name="Chen J."/>
            <person name="Kohler A."/>
            <person name="Krizsan K."/>
            <person name="Balestrini R."/>
            <person name="Da Silva C."/>
            <person name="Montanini B."/>
            <person name="Hainaut M."/>
            <person name="Levati E."/>
            <person name="Barry K.W."/>
            <person name="Belfiori B."/>
            <person name="Cichocki N."/>
            <person name="Clum A."/>
            <person name="Dockter R.B."/>
            <person name="Fauchery L."/>
            <person name="Guy J."/>
            <person name="Iotti M."/>
            <person name="Le Tacon F."/>
            <person name="Lindquist E.A."/>
            <person name="Lipzen A."/>
            <person name="Malagnac F."/>
            <person name="Mello A."/>
            <person name="Molinier V."/>
            <person name="Miyauchi S."/>
            <person name="Poulain J."/>
            <person name="Riccioni C."/>
            <person name="Rubini A."/>
            <person name="Sitrit Y."/>
            <person name="Splivallo R."/>
            <person name="Traeger S."/>
            <person name="Wang M."/>
            <person name="Zifcakova L."/>
            <person name="Wipf D."/>
            <person name="Zambonelli A."/>
            <person name="Paolocci F."/>
            <person name="Nowrousian M."/>
            <person name="Ottonello S."/>
            <person name="Baldrian P."/>
            <person name="Spatafora J.W."/>
            <person name="Henrissat B."/>
            <person name="Nagy L.G."/>
            <person name="Aury J.M."/>
            <person name="Wincker P."/>
            <person name="Grigoriev I.V."/>
            <person name="Bonfante P."/>
            <person name="Martin F.M."/>
        </authorList>
    </citation>
    <scope>NUCLEOTIDE SEQUENCE [LARGE SCALE GENOMIC DNA]</scope>
    <source>
        <strain evidence="1 2">RN42</strain>
    </source>
</reference>
<dbReference type="AlphaFoldDB" id="A0A3N4HLS6"/>
<dbReference type="Proteomes" id="UP000275078">
    <property type="component" value="Unassembled WGS sequence"/>
</dbReference>
<keyword evidence="2" id="KW-1185">Reference proteome</keyword>
<accession>A0A3N4HLS6</accession>
<organism evidence="1 2">
    <name type="scientific">Ascobolus immersus RN42</name>
    <dbReference type="NCBI Taxonomy" id="1160509"/>
    <lineage>
        <taxon>Eukaryota</taxon>
        <taxon>Fungi</taxon>
        <taxon>Dikarya</taxon>
        <taxon>Ascomycota</taxon>
        <taxon>Pezizomycotina</taxon>
        <taxon>Pezizomycetes</taxon>
        <taxon>Pezizales</taxon>
        <taxon>Ascobolaceae</taxon>
        <taxon>Ascobolus</taxon>
    </lineage>
</organism>
<dbReference type="EMBL" id="ML119808">
    <property type="protein sequence ID" value="RPA73856.1"/>
    <property type="molecule type" value="Genomic_DNA"/>
</dbReference>
<gene>
    <name evidence="1" type="ORF">BJ508DRAFT_333626</name>
</gene>
<sequence>MIEISVHVPSIRRLRHPQVPEAMQRTNLTDKDVPDPAHLLHMSKVQELEATWNTIQSIANEEKGGPSTSTNHNYSNTHGNLTSSIKYGRSLETDLAETPAKLEMFRKDFSVAVTRLTSVLSDAERNPQPFQAMVWAESKALKAVIDASKPQKRWDYYDEDEDSEKEPEPNRVGAVEHGVVKWLEKVPVAVEVEVRNGDSDSVRRGNNT</sequence>
<protein>
    <submittedName>
        <fullName evidence="1">Uncharacterized protein</fullName>
    </submittedName>
</protein>
<proteinExistence type="predicted"/>
<name>A0A3N4HLS6_ASCIM</name>
<evidence type="ECO:0000313" key="1">
    <source>
        <dbReference type="EMBL" id="RPA73856.1"/>
    </source>
</evidence>
<evidence type="ECO:0000313" key="2">
    <source>
        <dbReference type="Proteomes" id="UP000275078"/>
    </source>
</evidence>